<evidence type="ECO:0000256" key="5">
    <source>
        <dbReference type="ARBA" id="ARBA00022503"/>
    </source>
</evidence>
<protein>
    <recommendedName>
        <fullName evidence="4">Arginase</fullName>
        <ecNumber evidence="3">3.5.3.1</ecNumber>
    </recommendedName>
</protein>
<reference evidence="14" key="1">
    <citation type="submission" date="2021-05" db="EMBL/GenBank/DDBJ databases">
        <title>Genomic insights into ecological role and evolution of a novel Thermoplasmata order Candidatus Sysuiplasmatales.</title>
        <authorList>
            <person name="Yuan Y."/>
        </authorList>
    </citation>
    <scope>NUCLEOTIDE SEQUENCE</scope>
    <source>
        <strain evidence="14">TUT19-bin139</strain>
        <strain evidence="13">YP2-bin.285</strain>
    </source>
</reference>
<evidence type="ECO:0000256" key="3">
    <source>
        <dbReference type="ARBA" id="ARBA00012168"/>
    </source>
</evidence>
<keyword evidence="5" id="KW-0056">Arginine metabolism</keyword>
<keyword evidence="8" id="KW-0464">Manganese</keyword>
<dbReference type="Pfam" id="PF00491">
    <property type="entry name" value="Arginase"/>
    <property type="match status" value="1"/>
</dbReference>
<dbReference type="GO" id="GO:0006525">
    <property type="term" value="P:arginine metabolic process"/>
    <property type="evidence" value="ECO:0007669"/>
    <property type="project" value="UniProtKB-KW"/>
</dbReference>
<feature type="region of interest" description="Disordered" evidence="12">
    <location>
        <begin position="290"/>
        <end position="311"/>
    </location>
</feature>
<accession>A0A8J7YVP6</accession>
<dbReference type="InterPro" id="IPR023696">
    <property type="entry name" value="Ureohydrolase_dom_sf"/>
</dbReference>
<evidence type="ECO:0000313" key="14">
    <source>
        <dbReference type="EMBL" id="MBX8645062.1"/>
    </source>
</evidence>
<dbReference type="AlphaFoldDB" id="A0A8J7YVP6"/>
<comment type="similarity">
    <text evidence="10 11">Belongs to the arginase family.</text>
</comment>
<evidence type="ECO:0000313" key="13">
    <source>
        <dbReference type="EMBL" id="MBX8631382.1"/>
    </source>
</evidence>
<dbReference type="PANTHER" id="PTHR43782:SF3">
    <property type="entry name" value="ARGINASE"/>
    <property type="match status" value="1"/>
</dbReference>
<dbReference type="PANTHER" id="PTHR43782">
    <property type="entry name" value="ARGINASE"/>
    <property type="match status" value="1"/>
</dbReference>
<evidence type="ECO:0000256" key="11">
    <source>
        <dbReference type="RuleBase" id="RU003684"/>
    </source>
</evidence>
<evidence type="ECO:0000256" key="1">
    <source>
        <dbReference type="ARBA" id="ARBA00001936"/>
    </source>
</evidence>
<dbReference type="GO" id="GO:0030145">
    <property type="term" value="F:manganese ion binding"/>
    <property type="evidence" value="ECO:0007669"/>
    <property type="project" value="TreeGrafter"/>
</dbReference>
<dbReference type="GO" id="GO:0004053">
    <property type="term" value="F:arginase activity"/>
    <property type="evidence" value="ECO:0007669"/>
    <property type="project" value="UniProtKB-EC"/>
</dbReference>
<dbReference type="SUPFAM" id="SSF52768">
    <property type="entry name" value="Arginase/deacetylase"/>
    <property type="match status" value="1"/>
</dbReference>
<evidence type="ECO:0000256" key="10">
    <source>
        <dbReference type="PROSITE-ProRule" id="PRU00742"/>
    </source>
</evidence>
<gene>
    <name evidence="14" type="primary">rocF</name>
    <name evidence="13" type="ORF">J9259_02505</name>
    <name evidence="14" type="ORF">KIY12_10165</name>
</gene>
<keyword evidence="7 11" id="KW-0378">Hydrolase</keyword>
<name>A0A8J7YVP6_9ARCH</name>
<dbReference type="GO" id="GO:0000050">
    <property type="term" value="P:urea cycle"/>
    <property type="evidence" value="ECO:0007669"/>
    <property type="project" value="UniProtKB-UniPathway"/>
</dbReference>
<dbReference type="PRINTS" id="PR00116">
    <property type="entry name" value="ARGINASE"/>
</dbReference>
<dbReference type="CDD" id="cd09989">
    <property type="entry name" value="Arginase"/>
    <property type="match status" value="1"/>
</dbReference>
<evidence type="ECO:0000256" key="7">
    <source>
        <dbReference type="ARBA" id="ARBA00022801"/>
    </source>
</evidence>
<comment type="pathway">
    <text evidence="2">Nitrogen metabolism; urea cycle; L-ornithine and urea from L-arginine: step 1/1.</text>
</comment>
<dbReference type="Proteomes" id="UP000716004">
    <property type="component" value="Unassembled WGS sequence"/>
</dbReference>
<dbReference type="GO" id="GO:0005737">
    <property type="term" value="C:cytoplasm"/>
    <property type="evidence" value="ECO:0007669"/>
    <property type="project" value="TreeGrafter"/>
</dbReference>
<evidence type="ECO:0000256" key="9">
    <source>
        <dbReference type="ARBA" id="ARBA00047391"/>
    </source>
</evidence>
<dbReference type="Gene3D" id="3.40.800.10">
    <property type="entry name" value="Ureohydrolase domain"/>
    <property type="match status" value="1"/>
</dbReference>
<proteinExistence type="inferred from homology"/>
<dbReference type="EMBL" id="JAHEAC010000159">
    <property type="protein sequence ID" value="MBX8645062.1"/>
    <property type="molecule type" value="Genomic_DNA"/>
</dbReference>
<comment type="cofactor">
    <cofactor evidence="1">
        <name>Mn(2+)</name>
        <dbReference type="ChEBI" id="CHEBI:29035"/>
    </cofactor>
</comment>
<keyword evidence="6" id="KW-0479">Metal-binding</keyword>
<dbReference type="PROSITE" id="PS51409">
    <property type="entry name" value="ARGINASE_2"/>
    <property type="match status" value="1"/>
</dbReference>
<evidence type="ECO:0000256" key="2">
    <source>
        <dbReference type="ARBA" id="ARBA00005098"/>
    </source>
</evidence>
<dbReference type="InterPro" id="IPR006035">
    <property type="entry name" value="Ureohydrolase"/>
</dbReference>
<dbReference type="Proteomes" id="UP000750197">
    <property type="component" value="Unassembled WGS sequence"/>
</dbReference>
<evidence type="ECO:0000256" key="4">
    <source>
        <dbReference type="ARBA" id="ARBA00018123"/>
    </source>
</evidence>
<dbReference type="EMBL" id="JAGVSJ010000003">
    <property type="protein sequence ID" value="MBX8631382.1"/>
    <property type="molecule type" value="Genomic_DNA"/>
</dbReference>
<organism evidence="14 15">
    <name type="scientific">Candidatus Sysuiplasma superficiale</name>
    <dbReference type="NCBI Taxonomy" id="2823368"/>
    <lineage>
        <taxon>Archaea</taxon>
        <taxon>Methanobacteriati</taxon>
        <taxon>Thermoplasmatota</taxon>
        <taxon>Thermoplasmata</taxon>
        <taxon>Candidatus Sysuiplasmatales</taxon>
        <taxon>Candidatus Sysuiplasmataceae</taxon>
        <taxon>Candidatus Sysuiplasma</taxon>
    </lineage>
</organism>
<evidence type="ECO:0000313" key="15">
    <source>
        <dbReference type="Proteomes" id="UP000750197"/>
    </source>
</evidence>
<dbReference type="NCBIfam" id="TIGR01229">
    <property type="entry name" value="rocF_arginase"/>
    <property type="match status" value="1"/>
</dbReference>
<sequence length="311" mass="33867">MDLGQKRRGVDMGPTAMRIAGLDSRLADLGHRITDFGNVSGPDLSTARHGGEKIRYLDDILKMCNNIADQVSRCVSRKMFPLVIGGDQSVSIGTLGGLARYTTRRGIIWIDAHGDFNTHETTPSGNVHGMALSAILGYGHPRLANFRRIRPKALEENTVLVGCRSIDEGEAELIERSNIAVYTMKEVDKLGIANVMREAIEIAGRGVENVHLSLDIDVLDPREAPGTGTPVPGGLTYREAHLAMEMLFEAGIVTSAELVEVNPILDQSNRTAEIGVQLLESLMGKRILKPKDEGKGLRTKRKKTEGPSPVR</sequence>
<dbReference type="InterPro" id="IPR014033">
    <property type="entry name" value="Arginase"/>
</dbReference>
<evidence type="ECO:0000256" key="12">
    <source>
        <dbReference type="SAM" id="MobiDB-lite"/>
    </source>
</evidence>
<dbReference type="UniPathway" id="UPA00158">
    <property type="reaction ID" value="UER00270"/>
</dbReference>
<comment type="caution">
    <text evidence="14">The sequence shown here is derived from an EMBL/GenBank/DDBJ whole genome shotgun (WGS) entry which is preliminary data.</text>
</comment>
<dbReference type="FunFam" id="3.40.800.10:FF:000012">
    <property type="entry name" value="Arginase"/>
    <property type="match status" value="1"/>
</dbReference>
<dbReference type="InterPro" id="IPR020855">
    <property type="entry name" value="Ureohydrolase_Mn_BS"/>
</dbReference>
<evidence type="ECO:0000256" key="6">
    <source>
        <dbReference type="ARBA" id="ARBA00022723"/>
    </source>
</evidence>
<dbReference type="PROSITE" id="PS01053">
    <property type="entry name" value="ARGINASE_1"/>
    <property type="match status" value="1"/>
</dbReference>
<evidence type="ECO:0000256" key="8">
    <source>
        <dbReference type="ARBA" id="ARBA00023211"/>
    </source>
</evidence>
<comment type="catalytic activity">
    <reaction evidence="9">
        <text>L-arginine + H2O = urea + L-ornithine</text>
        <dbReference type="Rhea" id="RHEA:20569"/>
        <dbReference type="ChEBI" id="CHEBI:15377"/>
        <dbReference type="ChEBI" id="CHEBI:16199"/>
        <dbReference type="ChEBI" id="CHEBI:32682"/>
        <dbReference type="ChEBI" id="CHEBI:46911"/>
        <dbReference type="EC" id="3.5.3.1"/>
    </reaction>
</comment>
<dbReference type="EC" id="3.5.3.1" evidence="3"/>